<keyword evidence="1" id="KW-0808">Transferase</keyword>
<dbReference type="Proteomes" id="UP000580891">
    <property type="component" value="Unassembled WGS sequence"/>
</dbReference>
<dbReference type="GO" id="GO:0043752">
    <property type="term" value="F:adenosylcobinamide kinase activity"/>
    <property type="evidence" value="ECO:0007669"/>
    <property type="project" value="InterPro"/>
</dbReference>
<dbReference type="UniPathway" id="UPA00148">
    <property type="reaction ID" value="UER00236"/>
</dbReference>
<comment type="caution">
    <text evidence="1">The sequence shown here is derived from an EMBL/GenBank/DDBJ whole genome shotgun (WGS) entry which is preliminary data.</text>
</comment>
<gene>
    <name evidence="1" type="ORF">HNQ85_000377</name>
</gene>
<proteinExistence type="predicted"/>
<keyword evidence="2" id="KW-1185">Reference proteome</keyword>
<protein>
    <submittedName>
        <fullName evidence="1">Adenosyl cobinamide kinase/adenosyl cobinamide phosphate guanylyltransferase</fullName>
    </submittedName>
</protein>
<name>A0A7V9YX80_9BACL</name>
<dbReference type="RefSeq" id="WP_181535651.1">
    <property type="nucleotide sequence ID" value="NZ_JACDUU010000001.1"/>
</dbReference>
<dbReference type="EMBL" id="JACDUU010000001">
    <property type="protein sequence ID" value="MBA2870119.1"/>
    <property type="molecule type" value="Genomic_DNA"/>
</dbReference>
<accession>A0A7V9YX80</accession>
<sequence>MHFIVGGAFQGKRKWVKEYYQLNDCQQHIWCSGYETEFFLPHHKMTQTVIVFEGLEIFIRRTLYTDIMSCRNEWREAFRLWQLWENEKLERRVIWIGCDISQGIVPINEEERNWRDVTGWCYQELVKMCNRVDRIWCGLAERMK</sequence>
<reference evidence="1 2" key="1">
    <citation type="submission" date="2020-07" db="EMBL/GenBank/DDBJ databases">
        <title>Genomic Encyclopedia of Type Strains, Phase IV (KMG-IV): sequencing the most valuable type-strain genomes for metagenomic binning, comparative biology and taxonomic classification.</title>
        <authorList>
            <person name="Goeker M."/>
        </authorList>
    </citation>
    <scope>NUCLEOTIDE SEQUENCE [LARGE SCALE GENOMIC DNA]</scope>
    <source>
        <strain evidence="1 2">DSM 25220</strain>
    </source>
</reference>
<dbReference type="GO" id="GO:0000166">
    <property type="term" value="F:nucleotide binding"/>
    <property type="evidence" value="ECO:0007669"/>
    <property type="project" value="InterPro"/>
</dbReference>
<evidence type="ECO:0000313" key="1">
    <source>
        <dbReference type="EMBL" id="MBA2870119.1"/>
    </source>
</evidence>
<dbReference type="GO" id="GO:0009236">
    <property type="term" value="P:cobalamin biosynthetic process"/>
    <property type="evidence" value="ECO:0007669"/>
    <property type="project" value="UniProtKB-UniPathway"/>
</dbReference>
<dbReference type="InterPro" id="IPR003203">
    <property type="entry name" value="CobU/CobP"/>
</dbReference>
<evidence type="ECO:0000313" key="2">
    <source>
        <dbReference type="Proteomes" id="UP000580891"/>
    </source>
</evidence>
<dbReference type="Gene3D" id="3.40.50.300">
    <property type="entry name" value="P-loop containing nucleotide triphosphate hydrolases"/>
    <property type="match status" value="1"/>
</dbReference>
<keyword evidence="1" id="KW-0418">Kinase</keyword>
<dbReference type="AlphaFoldDB" id="A0A7V9YX80"/>
<dbReference type="SUPFAM" id="SSF52540">
    <property type="entry name" value="P-loop containing nucleoside triphosphate hydrolases"/>
    <property type="match status" value="1"/>
</dbReference>
<dbReference type="InterPro" id="IPR027417">
    <property type="entry name" value="P-loop_NTPase"/>
</dbReference>
<organism evidence="1 2">
    <name type="scientific">[Anoxybacillus] calidus</name>
    <dbReference type="NCBI Taxonomy" id="575178"/>
    <lineage>
        <taxon>Bacteria</taxon>
        <taxon>Bacillati</taxon>
        <taxon>Bacillota</taxon>
        <taxon>Bacilli</taxon>
        <taxon>Bacillales</taxon>
        <taxon>Anoxybacillaceae</taxon>
        <taxon>Paranoxybacillus</taxon>
    </lineage>
</organism>
<keyword evidence="1" id="KW-0548">Nucleotidyltransferase</keyword>
<dbReference type="GO" id="GO:0016779">
    <property type="term" value="F:nucleotidyltransferase activity"/>
    <property type="evidence" value="ECO:0007669"/>
    <property type="project" value="UniProtKB-KW"/>
</dbReference>
<dbReference type="Pfam" id="PF02283">
    <property type="entry name" value="CobU"/>
    <property type="match status" value="1"/>
</dbReference>